<comment type="caution">
    <text evidence="2">The sequence shown here is derived from an EMBL/GenBank/DDBJ whole genome shotgun (WGS) entry which is preliminary data.</text>
</comment>
<feature type="compositionally biased region" description="Basic and acidic residues" evidence="1">
    <location>
        <begin position="47"/>
        <end position="75"/>
    </location>
</feature>
<proteinExistence type="predicted"/>
<feature type="region of interest" description="Disordered" evidence="1">
    <location>
        <begin position="28"/>
        <end position="75"/>
    </location>
</feature>
<dbReference type="EMBL" id="AGNL01005109">
    <property type="protein sequence ID" value="EJK72919.1"/>
    <property type="molecule type" value="Genomic_DNA"/>
</dbReference>
<protein>
    <submittedName>
        <fullName evidence="2">Uncharacterized protein</fullName>
    </submittedName>
</protein>
<dbReference type="AlphaFoldDB" id="K0T734"/>
<organism evidence="2 3">
    <name type="scientific">Thalassiosira oceanica</name>
    <name type="common">Marine diatom</name>
    <dbReference type="NCBI Taxonomy" id="159749"/>
    <lineage>
        <taxon>Eukaryota</taxon>
        <taxon>Sar</taxon>
        <taxon>Stramenopiles</taxon>
        <taxon>Ochrophyta</taxon>
        <taxon>Bacillariophyta</taxon>
        <taxon>Coscinodiscophyceae</taxon>
        <taxon>Thalassiosirophycidae</taxon>
        <taxon>Thalassiosirales</taxon>
        <taxon>Thalassiosiraceae</taxon>
        <taxon>Thalassiosira</taxon>
    </lineage>
</organism>
<accession>K0T734</accession>
<name>K0T734_THAOC</name>
<evidence type="ECO:0000256" key="1">
    <source>
        <dbReference type="SAM" id="MobiDB-lite"/>
    </source>
</evidence>
<reference evidence="2 3" key="1">
    <citation type="journal article" date="2012" name="Genome Biol.">
        <title>Genome and low-iron response of an oceanic diatom adapted to chronic iron limitation.</title>
        <authorList>
            <person name="Lommer M."/>
            <person name="Specht M."/>
            <person name="Roy A.S."/>
            <person name="Kraemer L."/>
            <person name="Andreson R."/>
            <person name="Gutowska M.A."/>
            <person name="Wolf J."/>
            <person name="Bergner S.V."/>
            <person name="Schilhabel M.B."/>
            <person name="Klostermeier U.C."/>
            <person name="Beiko R.G."/>
            <person name="Rosenstiel P."/>
            <person name="Hippler M."/>
            <person name="Laroche J."/>
        </authorList>
    </citation>
    <scope>NUCLEOTIDE SEQUENCE [LARGE SCALE GENOMIC DNA]</scope>
    <source>
        <strain evidence="2 3">CCMP1005</strain>
    </source>
</reference>
<evidence type="ECO:0000313" key="2">
    <source>
        <dbReference type="EMBL" id="EJK72919.1"/>
    </source>
</evidence>
<dbReference type="Proteomes" id="UP000266841">
    <property type="component" value="Unassembled WGS sequence"/>
</dbReference>
<evidence type="ECO:0000313" key="3">
    <source>
        <dbReference type="Proteomes" id="UP000266841"/>
    </source>
</evidence>
<keyword evidence="3" id="KW-1185">Reference proteome</keyword>
<feature type="non-terminal residue" evidence="2">
    <location>
        <position position="107"/>
    </location>
</feature>
<gene>
    <name evidence="2" type="ORF">THAOC_05501</name>
</gene>
<sequence>MNSAMNGESTIPPSDALCSPWNRRGALARAETARTAGSVDPLTETQSSKKLDAQPLRDDVETEKTHDDQAVLDEKPPLKRHVIVIVQPRSMQASSADMKRRVGLGKS</sequence>